<dbReference type="EMBL" id="QKWP01002564">
    <property type="protein sequence ID" value="RIB02868.1"/>
    <property type="molecule type" value="Genomic_DNA"/>
</dbReference>
<dbReference type="SUPFAM" id="SSF48452">
    <property type="entry name" value="TPR-like"/>
    <property type="match status" value="1"/>
</dbReference>
<dbReference type="Gene3D" id="1.25.40.10">
    <property type="entry name" value="Tetratricopeptide repeat domain"/>
    <property type="match status" value="1"/>
</dbReference>
<evidence type="ECO:0000313" key="1">
    <source>
        <dbReference type="EMBL" id="RIB02868.1"/>
    </source>
</evidence>
<dbReference type="Proteomes" id="UP000266673">
    <property type="component" value="Unassembled WGS sequence"/>
</dbReference>
<keyword evidence="2" id="KW-1185">Reference proteome</keyword>
<dbReference type="OrthoDB" id="2942533at2759"/>
<sequence length="97" mass="11081">MGRYLEAIIDLTKLLDIESNNKFALKYLGEACHLAKEAIIDLAKLLGIEPSDDINELLKKNLNFNFIMERYKKAIIDLTKLVDIEPSDDIDDELKEA</sequence>
<dbReference type="InterPro" id="IPR011990">
    <property type="entry name" value="TPR-like_helical_dom_sf"/>
</dbReference>
<proteinExistence type="predicted"/>
<accession>A0A397U117</accession>
<evidence type="ECO:0000313" key="2">
    <source>
        <dbReference type="Proteomes" id="UP000266673"/>
    </source>
</evidence>
<comment type="caution">
    <text evidence="1">The sequence shown here is derived from an EMBL/GenBank/DDBJ whole genome shotgun (WGS) entry which is preliminary data.</text>
</comment>
<dbReference type="AlphaFoldDB" id="A0A397U117"/>
<protein>
    <submittedName>
        <fullName evidence="1">Uncharacterized protein</fullName>
    </submittedName>
</protein>
<organism evidence="1 2">
    <name type="scientific">Gigaspora rosea</name>
    <dbReference type="NCBI Taxonomy" id="44941"/>
    <lineage>
        <taxon>Eukaryota</taxon>
        <taxon>Fungi</taxon>
        <taxon>Fungi incertae sedis</taxon>
        <taxon>Mucoromycota</taxon>
        <taxon>Glomeromycotina</taxon>
        <taxon>Glomeromycetes</taxon>
        <taxon>Diversisporales</taxon>
        <taxon>Gigasporaceae</taxon>
        <taxon>Gigaspora</taxon>
    </lineage>
</organism>
<name>A0A397U117_9GLOM</name>
<gene>
    <name evidence="1" type="ORF">C2G38_2226637</name>
</gene>
<reference evidence="1 2" key="1">
    <citation type="submission" date="2018-06" db="EMBL/GenBank/DDBJ databases">
        <title>Comparative genomics reveals the genomic features of Rhizophagus irregularis, R. cerebriforme, R. diaphanum and Gigaspora rosea, and their symbiotic lifestyle signature.</title>
        <authorList>
            <person name="Morin E."/>
            <person name="San Clemente H."/>
            <person name="Chen E.C.H."/>
            <person name="De La Providencia I."/>
            <person name="Hainaut M."/>
            <person name="Kuo A."/>
            <person name="Kohler A."/>
            <person name="Murat C."/>
            <person name="Tang N."/>
            <person name="Roy S."/>
            <person name="Loubradou J."/>
            <person name="Henrissat B."/>
            <person name="Grigoriev I.V."/>
            <person name="Corradi N."/>
            <person name="Roux C."/>
            <person name="Martin F.M."/>
        </authorList>
    </citation>
    <scope>NUCLEOTIDE SEQUENCE [LARGE SCALE GENOMIC DNA]</scope>
    <source>
        <strain evidence="1 2">DAOM 194757</strain>
    </source>
</reference>